<dbReference type="GO" id="GO:0071949">
    <property type="term" value="F:FAD binding"/>
    <property type="evidence" value="ECO:0007669"/>
    <property type="project" value="InterPro"/>
</dbReference>
<dbReference type="EMBL" id="JAPTGG010000003">
    <property type="protein sequence ID" value="MCZ0864589.1"/>
    <property type="molecule type" value="Genomic_DNA"/>
</dbReference>
<keyword evidence="8" id="KW-1185">Reference proteome</keyword>
<dbReference type="PANTHER" id="PTHR43716:SF1">
    <property type="entry name" value="D-2-HYDROXYGLUTARATE DEHYDROGENASE, MITOCHONDRIAL"/>
    <property type="match status" value="1"/>
</dbReference>
<evidence type="ECO:0000256" key="5">
    <source>
        <dbReference type="ARBA" id="ARBA00023002"/>
    </source>
</evidence>
<dbReference type="Gene3D" id="3.30.465.10">
    <property type="match status" value="1"/>
</dbReference>
<dbReference type="PROSITE" id="PS51387">
    <property type="entry name" value="FAD_PCMH"/>
    <property type="match status" value="1"/>
</dbReference>
<evidence type="ECO:0000256" key="3">
    <source>
        <dbReference type="ARBA" id="ARBA00022630"/>
    </source>
</evidence>
<keyword evidence="4" id="KW-0274">FAD</keyword>
<evidence type="ECO:0000256" key="2">
    <source>
        <dbReference type="ARBA" id="ARBA00008000"/>
    </source>
</evidence>
<dbReference type="InterPro" id="IPR016164">
    <property type="entry name" value="FAD-linked_Oxase-like_C"/>
</dbReference>
<dbReference type="SUPFAM" id="SSF55103">
    <property type="entry name" value="FAD-linked oxidases, C-terminal domain"/>
    <property type="match status" value="1"/>
</dbReference>
<dbReference type="Proteomes" id="UP001069090">
    <property type="component" value="Unassembled WGS sequence"/>
</dbReference>
<evidence type="ECO:0000256" key="1">
    <source>
        <dbReference type="ARBA" id="ARBA00001974"/>
    </source>
</evidence>
<organism evidence="7 8">
    <name type="scientific">Dasania phycosphaerae</name>
    <dbReference type="NCBI Taxonomy" id="2950436"/>
    <lineage>
        <taxon>Bacteria</taxon>
        <taxon>Pseudomonadati</taxon>
        <taxon>Pseudomonadota</taxon>
        <taxon>Gammaproteobacteria</taxon>
        <taxon>Cellvibrionales</taxon>
        <taxon>Spongiibacteraceae</taxon>
        <taxon>Dasania</taxon>
    </lineage>
</organism>
<dbReference type="InterPro" id="IPR051264">
    <property type="entry name" value="FAD-oxidored/transferase_4"/>
</dbReference>
<dbReference type="InterPro" id="IPR016171">
    <property type="entry name" value="Vanillyl_alc_oxidase_C-sub2"/>
</dbReference>
<dbReference type="Gene3D" id="3.30.70.2190">
    <property type="match status" value="1"/>
</dbReference>
<dbReference type="InterPro" id="IPR016169">
    <property type="entry name" value="FAD-bd_PCMH_sub2"/>
</dbReference>
<protein>
    <submittedName>
        <fullName evidence="7">FAD-binding oxidoreductase</fullName>
    </submittedName>
</protein>
<keyword evidence="5" id="KW-0560">Oxidoreductase</keyword>
<evidence type="ECO:0000313" key="8">
    <source>
        <dbReference type="Proteomes" id="UP001069090"/>
    </source>
</evidence>
<comment type="similarity">
    <text evidence="2">Belongs to the FAD-binding oxidoreductase/transferase type 4 family.</text>
</comment>
<gene>
    <name evidence="7" type="ORF">O0V09_05220</name>
</gene>
<dbReference type="RefSeq" id="WP_258330741.1">
    <property type="nucleotide sequence ID" value="NZ_JAPTGG010000003.1"/>
</dbReference>
<dbReference type="GO" id="GO:0016491">
    <property type="term" value="F:oxidoreductase activity"/>
    <property type="evidence" value="ECO:0007669"/>
    <property type="project" value="UniProtKB-KW"/>
</dbReference>
<dbReference type="Gene3D" id="3.30.70.2740">
    <property type="match status" value="1"/>
</dbReference>
<dbReference type="InterPro" id="IPR016166">
    <property type="entry name" value="FAD-bd_PCMH"/>
</dbReference>
<dbReference type="InterPro" id="IPR016167">
    <property type="entry name" value="FAD-bd_PCMH_sub1"/>
</dbReference>
<dbReference type="InterPro" id="IPR036318">
    <property type="entry name" value="FAD-bd_PCMH-like_sf"/>
</dbReference>
<dbReference type="Gene3D" id="1.10.45.10">
    <property type="entry name" value="Vanillyl-alcohol Oxidase, Chain A, domain 4"/>
    <property type="match status" value="1"/>
</dbReference>
<feature type="domain" description="FAD-binding PCMH-type" evidence="6">
    <location>
        <begin position="36"/>
        <end position="215"/>
    </location>
</feature>
<name>A0A9J6RKS4_9GAMM</name>
<dbReference type="FunFam" id="1.10.45.10:FF:000001">
    <property type="entry name" value="D-lactate dehydrogenase mitochondrial"/>
    <property type="match status" value="1"/>
</dbReference>
<accession>A0A9J6RKS4</accession>
<dbReference type="AlphaFoldDB" id="A0A9J6RKS4"/>
<evidence type="ECO:0000313" key="7">
    <source>
        <dbReference type="EMBL" id="MCZ0864589.1"/>
    </source>
</evidence>
<evidence type="ECO:0000259" key="6">
    <source>
        <dbReference type="PROSITE" id="PS51387"/>
    </source>
</evidence>
<comment type="caution">
    <text evidence="7">The sequence shown here is derived from an EMBL/GenBank/DDBJ whole genome shotgun (WGS) entry which is preliminary data.</text>
</comment>
<dbReference type="GO" id="GO:0022904">
    <property type="term" value="P:respiratory electron transport chain"/>
    <property type="evidence" value="ECO:0007669"/>
    <property type="project" value="TreeGrafter"/>
</dbReference>
<dbReference type="Gene3D" id="3.30.43.10">
    <property type="entry name" value="Uridine Diphospho-n-acetylenolpyruvylglucosamine Reductase, domain 2"/>
    <property type="match status" value="1"/>
</dbReference>
<dbReference type="SUPFAM" id="SSF56176">
    <property type="entry name" value="FAD-binding/transporter-associated domain-like"/>
    <property type="match status" value="1"/>
</dbReference>
<keyword evidence="3" id="KW-0285">Flavoprotein</keyword>
<dbReference type="InterPro" id="IPR006094">
    <property type="entry name" value="Oxid_FAD_bind_N"/>
</dbReference>
<reference evidence="7 8" key="1">
    <citation type="submission" date="2022-12" db="EMBL/GenBank/DDBJ databases">
        <title>Dasania phycosphaerae sp. nov., isolated from particulate material of the south coast of Korea.</title>
        <authorList>
            <person name="Jiang Y."/>
        </authorList>
    </citation>
    <scope>NUCLEOTIDE SEQUENCE [LARGE SCALE GENOMIC DNA]</scope>
    <source>
        <strain evidence="7 8">GY-19</strain>
    </source>
</reference>
<proteinExistence type="inferred from homology"/>
<dbReference type="PANTHER" id="PTHR43716">
    <property type="entry name" value="D-2-HYDROXYGLUTARATE DEHYDROGENASE, MITOCHONDRIAL"/>
    <property type="match status" value="1"/>
</dbReference>
<dbReference type="FunFam" id="3.30.465.10:FF:000025">
    <property type="entry name" value="FAD-binding oxidoreductase"/>
    <property type="match status" value="1"/>
</dbReference>
<dbReference type="Pfam" id="PF01565">
    <property type="entry name" value="FAD_binding_4"/>
    <property type="match status" value="1"/>
</dbReference>
<comment type="cofactor">
    <cofactor evidence="1">
        <name>FAD</name>
        <dbReference type="ChEBI" id="CHEBI:57692"/>
    </cofactor>
</comment>
<evidence type="ECO:0000256" key="4">
    <source>
        <dbReference type="ARBA" id="ARBA00022827"/>
    </source>
</evidence>
<dbReference type="Pfam" id="PF02913">
    <property type="entry name" value="FAD-oxidase_C"/>
    <property type="match status" value="1"/>
</dbReference>
<sequence>MLSDEIYQQLAALVGDKKITREATELSYWGKDSTSLIANAAAIIFPQNIEQLQAVVQLANREKIALVPSAGRTGLSGGAVAAQGELVVSLRDMNSIKQFNAVDRTVVCEAGVITADLQAYAEQQGLYYPVDFASSGSSLIGGNISTNAGGIKVLKYGMTRQWVAGLKVVTGAGDILDMNKSLLKNNTGYDLQQLLIGAEGTLGFIAEATMRLTRSPENLTVLLLAVPSLSALLQVLAHFQAGMELTAFEFFSEQALQKVTTQLQLQRPCDEVGQYYTLIEFEAKDEAIVDQAMALFEQCLEQGIALDGVMSQSQAQYQSLWRLREEISSVLAQWQPFKHDLSVPPSQQGEFLLEVEKIISELAPQYQVIWYGHIGDGNVHLNILKPDELNKTDFDLSCKLLSEEIFKHLASYQGSVSAEHGIGLLKKDYLHYSRSDLEIALMKGIKQQFDPNGIMNPGKIFS</sequence>
<dbReference type="InterPro" id="IPR004113">
    <property type="entry name" value="FAD-bd_oxidored_4_C"/>
</dbReference>